<keyword evidence="3" id="KW-1185">Reference proteome</keyword>
<dbReference type="SUPFAM" id="SSF57997">
    <property type="entry name" value="Tropomyosin"/>
    <property type="match status" value="1"/>
</dbReference>
<evidence type="ECO:0000256" key="1">
    <source>
        <dbReference type="SAM" id="MobiDB-lite"/>
    </source>
</evidence>
<organism evidence="2 3">
    <name type="scientific">Ficus carica</name>
    <name type="common">Common fig</name>
    <dbReference type="NCBI Taxonomy" id="3494"/>
    <lineage>
        <taxon>Eukaryota</taxon>
        <taxon>Viridiplantae</taxon>
        <taxon>Streptophyta</taxon>
        <taxon>Embryophyta</taxon>
        <taxon>Tracheophyta</taxon>
        <taxon>Spermatophyta</taxon>
        <taxon>Magnoliopsida</taxon>
        <taxon>eudicotyledons</taxon>
        <taxon>Gunneridae</taxon>
        <taxon>Pentapetalae</taxon>
        <taxon>rosids</taxon>
        <taxon>fabids</taxon>
        <taxon>Rosales</taxon>
        <taxon>Moraceae</taxon>
        <taxon>Ficeae</taxon>
        <taxon>Ficus</taxon>
    </lineage>
</organism>
<feature type="region of interest" description="Disordered" evidence="1">
    <location>
        <begin position="420"/>
        <end position="455"/>
    </location>
</feature>
<feature type="compositionally biased region" description="Low complexity" evidence="1">
    <location>
        <begin position="125"/>
        <end position="156"/>
    </location>
</feature>
<protein>
    <submittedName>
        <fullName evidence="2">Uncharacterized protein</fullName>
    </submittedName>
</protein>
<dbReference type="AlphaFoldDB" id="A0AA88DT61"/>
<evidence type="ECO:0000313" key="2">
    <source>
        <dbReference type="EMBL" id="GMN61367.1"/>
    </source>
</evidence>
<feature type="region of interest" description="Disordered" evidence="1">
    <location>
        <begin position="1"/>
        <end position="27"/>
    </location>
</feature>
<feature type="compositionally biased region" description="Basic and acidic residues" evidence="1">
    <location>
        <begin position="159"/>
        <end position="180"/>
    </location>
</feature>
<proteinExistence type="predicted"/>
<dbReference type="EMBL" id="BTGU01000110">
    <property type="protein sequence ID" value="GMN61367.1"/>
    <property type="molecule type" value="Genomic_DNA"/>
</dbReference>
<accession>A0AA88DT61</accession>
<name>A0AA88DT61_FICCA</name>
<reference evidence="2" key="1">
    <citation type="submission" date="2023-07" db="EMBL/GenBank/DDBJ databases">
        <title>draft genome sequence of fig (Ficus carica).</title>
        <authorList>
            <person name="Takahashi T."/>
            <person name="Nishimura K."/>
        </authorList>
    </citation>
    <scope>NUCLEOTIDE SEQUENCE</scope>
</reference>
<gene>
    <name evidence="2" type="ORF">TIFTF001_030454</name>
</gene>
<evidence type="ECO:0000313" key="3">
    <source>
        <dbReference type="Proteomes" id="UP001187192"/>
    </source>
</evidence>
<feature type="region of interest" description="Disordered" evidence="1">
    <location>
        <begin position="257"/>
        <end position="281"/>
    </location>
</feature>
<feature type="region of interest" description="Disordered" evidence="1">
    <location>
        <begin position="65"/>
        <end position="232"/>
    </location>
</feature>
<dbReference type="Proteomes" id="UP001187192">
    <property type="component" value="Unassembled WGS sequence"/>
</dbReference>
<feature type="compositionally biased region" description="Basic and acidic residues" evidence="1">
    <location>
        <begin position="77"/>
        <end position="102"/>
    </location>
</feature>
<comment type="caution">
    <text evidence="2">The sequence shown here is derived from an EMBL/GenBank/DDBJ whole genome shotgun (WGS) entry which is preliminary data.</text>
</comment>
<feature type="compositionally biased region" description="Low complexity" evidence="1">
    <location>
        <begin position="204"/>
        <end position="232"/>
    </location>
</feature>
<feature type="compositionally biased region" description="Polar residues" evidence="1">
    <location>
        <begin position="445"/>
        <end position="455"/>
    </location>
</feature>
<sequence>MSEPTVRYRSRSTAAPAEAASDQPETRGVVASGVLVSHLPHGDTSPGSWGPHIADEDLDLVIRRLSPVRGQRPARGLRIEESMADRRGTKRPTEEDRRERLAKMANLGKGKGKAGTSAPPSQNVAPSATRATPAPSALATATATAPTPAPQTSRPPGFSRDDRQPARPDVHSSRTREDRPVAQSLAPRSAQGESRLNPTPLPPSQTSSTYRPWSRSSRSGLASRLSSPPSARTLSRLLTTASTSRLRPCASCCPVAEEARKEAEDRTKVAEERAKEAEGRQRFAEDLVQKADQAVEEAETSKAELEEALQRAEQELASARVEHERYVRVALHAALEEAQAQAVADFLRSEDFNERVAQMYRESMRDMKAGFTAANPSLVGVDWSFMPVEFEETVAEEPPEEGEVTDTARELGDVIILDDQVTEPEQPAPAESVQAAATAEPEPDQSATVVSADQE</sequence>